<proteinExistence type="predicted"/>
<dbReference type="Proteomes" id="UP000245207">
    <property type="component" value="Unassembled WGS sequence"/>
</dbReference>
<evidence type="ECO:0000313" key="1">
    <source>
        <dbReference type="EMBL" id="PWA90934.1"/>
    </source>
</evidence>
<keyword evidence="1" id="KW-0540">Nuclease</keyword>
<evidence type="ECO:0000313" key="2">
    <source>
        <dbReference type="Proteomes" id="UP000245207"/>
    </source>
</evidence>
<keyword evidence="1" id="KW-0255">Endonuclease</keyword>
<gene>
    <name evidence="1" type="ORF">CTI12_AA095810</name>
</gene>
<dbReference type="EMBL" id="PKPP01000587">
    <property type="protein sequence ID" value="PWA90934.1"/>
    <property type="molecule type" value="Genomic_DNA"/>
</dbReference>
<comment type="caution">
    <text evidence="1">The sequence shown here is derived from an EMBL/GenBank/DDBJ whole genome shotgun (WGS) entry which is preliminary data.</text>
</comment>
<dbReference type="AlphaFoldDB" id="A0A2U1PYT1"/>
<dbReference type="GO" id="GO:0004519">
    <property type="term" value="F:endonuclease activity"/>
    <property type="evidence" value="ECO:0007669"/>
    <property type="project" value="UniProtKB-KW"/>
</dbReference>
<protein>
    <submittedName>
        <fullName evidence="1">Restriction endonuclease, type II-like superfamily protein</fullName>
    </submittedName>
</protein>
<reference evidence="1 2" key="1">
    <citation type="journal article" date="2018" name="Mol. Plant">
        <title>The genome of Artemisia annua provides insight into the evolution of Asteraceae family and artemisinin biosynthesis.</title>
        <authorList>
            <person name="Shen Q."/>
            <person name="Zhang L."/>
            <person name="Liao Z."/>
            <person name="Wang S."/>
            <person name="Yan T."/>
            <person name="Shi P."/>
            <person name="Liu M."/>
            <person name="Fu X."/>
            <person name="Pan Q."/>
            <person name="Wang Y."/>
            <person name="Lv Z."/>
            <person name="Lu X."/>
            <person name="Zhang F."/>
            <person name="Jiang W."/>
            <person name="Ma Y."/>
            <person name="Chen M."/>
            <person name="Hao X."/>
            <person name="Li L."/>
            <person name="Tang Y."/>
            <person name="Lv G."/>
            <person name="Zhou Y."/>
            <person name="Sun X."/>
            <person name="Brodelius P.E."/>
            <person name="Rose J.K.C."/>
            <person name="Tang K."/>
        </authorList>
    </citation>
    <scope>NUCLEOTIDE SEQUENCE [LARGE SCALE GENOMIC DNA]</scope>
    <source>
        <strain evidence="2">cv. Huhao1</strain>
        <tissue evidence="1">Leaf</tissue>
    </source>
</reference>
<name>A0A2U1PYT1_ARTAN</name>
<keyword evidence="1" id="KW-0378">Hydrolase</keyword>
<sequence>MRQRTCDEQDDDDDCDLITFTFLHFLIKDVLREYNAPRVSFPHYGEEIDALKGDIGDRTMGNWSDGKNWFFEISKVWNVNICRVKNLRKASTSIKRYLSSKYSAYSQRHFTPEIGKEKVGQFGVSSGSESYSGCNCMNDLIDKGRVVK</sequence>
<accession>A0A2U1PYT1</accession>
<organism evidence="1 2">
    <name type="scientific">Artemisia annua</name>
    <name type="common">Sweet wormwood</name>
    <dbReference type="NCBI Taxonomy" id="35608"/>
    <lineage>
        <taxon>Eukaryota</taxon>
        <taxon>Viridiplantae</taxon>
        <taxon>Streptophyta</taxon>
        <taxon>Embryophyta</taxon>
        <taxon>Tracheophyta</taxon>
        <taxon>Spermatophyta</taxon>
        <taxon>Magnoliopsida</taxon>
        <taxon>eudicotyledons</taxon>
        <taxon>Gunneridae</taxon>
        <taxon>Pentapetalae</taxon>
        <taxon>asterids</taxon>
        <taxon>campanulids</taxon>
        <taxon>Asterales</taxon>
        <taxon>Asteraceae</taxon>
        <taxon>Asteroideae</taxon>
        <taxon>Anthemideae</taxon>
        <taxon>Artemisiinae</taxon>
        <taxon>Artemisia</taxon>
    </lineage>
</organism>
<keyword evidence="2" id="KW-1185">Reference proteome</keyword>